<organism evidence="1">
    <name type="scientific">Arundo donax</name>
    <name type="common">Giant reed</name>
    <name type="synonym">Donax arundinaceus</name>
    <dbReference type="NCBI Taxonomy" id="35708"/>
    <lineage>
        <taxon>Eukaryota</taxon>
        <taxon>Viridiplantae</taxon>
        <taxon>Streptophyta</taxon>
        <taxon>Embryophyta</taxon>
        <taxon>Tracheophyta</taxon>
        <taxon>Spermatophyta</taxon>
        <taxon>Magnoliopsida</taxon>
        <taxon>Liliopsida</taxon>
        <taxon>Poales</taxon>
        <taxon>Poaceae</taxon>
        <taxon>PACMAD clade</taxon>
        <taxon>Arundinoideae</taxon>
        <taxon>Arundineae</taxon>
        <taxon>Arundo</taxon>
    </lineage>
</organism>
<sequence length="139" mass="15664">MADCRSLIVFLRVFEHHRRCSSSLQSRSCWRLRRGRWSLCCTQRLFHSPPAWRQGPPCWRGTRRLRDGPVSSGRGGILWTHDAGLGALPRGGNLARVVGVFGCAGIWGGNFGHCWSQCFSLCSSNWVIGSFFGYSWRCS</sequence>
<name>A0A0A8XYP3_ARUDO</name>
<evidence type="ECO:0000313" key="1">
    <source>
        <dbReference type="EMBL" id="JAD18986.1"/>
    </source>
</evidence>
<dbReference type="EMBL" id="GBRH01278909">
    <property type="protein sequence ID" value="JAD18986.1"/>
    <property type="molecule type" value="Transcribed_RNA"/>
</dbReference>
<reference evidence="1" key="1">
    <citation type="submission" date="2014-09" db="EMBL/GenBank/DDBJ databases">
        <authorList>
            <person name="Magalhaes I.L.F."/>
            <person name="Oliveira U."/>
            <person name="Santos F.R."/>
            <person name="Vidigal T.H.D.A."/>
            <person name="Brescovit A.D."/>
            <person name="Santos A.J."/>
        </authorList>
    </citation>
    <scope>NUCLEOTIDE SEQUENCE</scope>
    <source>
        <tissue evidence="1">Shoot tissue taken approximately 20 cm above the soil surface</tissue>
    </source>
</reference>
<accession>A0A0A8XYP3</accession>
<proteinExistence type="predicted"/>
<protein>
    <submittedName>
        <fullName evidence="1">Uncharacterized protein</fullName>
    </submittedName>
</protein>
<dbReference type="AlphaFoldDB" id="A0A0A8XYP3"/>
<reference evidence="1" key="2">
    <citation type="journal article" date="2015" name="Data Brief">
        <title>Shoot transcriptome of the giant reed, Arundo donax.</title>
        <authorList>
            <person name="Barrero R.A."/>
            <person name="Guerrero F.D."/>
            <person name="Moolhuijzen P."/>
            <person name="Goolsby J.A."/>
            <person name="Tidwell J."/>
            <person name="Bellgard S.E."/>
            <person name="Bellgard M.I."/>
        </authorList>
    </citation>
    <scope>NUCLEOTIDE SEQUENCE</scope>
    <source>
        <tissue evidence="1">Shoot tissue taken approximately 20 cm above the soil surface</tissue>
    </source>
</reference>